<feature type="compositionally biased region" description="Basic and acidic residues" evidence="1">
    <location>
        <begin position="955"/>
        <end position="971"/>
    </location>
</feature>
<feature type="region of interest" description="Disordered" evidence="1">
    <location>
        <begin position="764"/>
        <end position="1100"/>
    </location>
</feature>
<feature type="region of interest" description="Disordered" evidence="1">
    <location>
        <begin position="636"/>
        <end position="657"/>
    </location>
</feature>
<dbReference type="EMBL" id="JAPFFF010000008">
    <property type="protein sequence ID" value="KAK8884845.1"/>
    <property type="molecule type" value="Genomic_DNA"/>
</dbReference>
<sequence>MTNDPATLSQKEITLINPYFPEFELPLHIAFHCDININSKVTKSAMIAVTPNMISAFKTKIGSKISLIKSFFISDIRHLYHLPYSVRVEFEKDNLQVEINNSKAAALNFTQILYRNYTLCHYKLGEKYELEVSTKELDKFPEINLDISPSQRFQFYFSSECAKRHVNYRHDICRYMHNLIITNNPVFDFSQIPTNAFIGPNSILTPLIKSIQATKYIRGICWENFSYPDLLNQLSPLFGIEEKSEGIRMIHLVNCNLSGDLSKIIKSIDDYNERHACFISYWNLNNNPNLNFENFSRIIDLTLSKIKFLSISNCNINEKVAKEIFLALANNPYSFDIKHLEIGGVSMIGKSIKAFEKFLKVLNSRHENKINLLDISSCDNLSEVLQLVSNELPDLEIINISNNKFTDDDFLLLTKYITHSKKLREIDLSRTKISSEKVAEIIKTFSKNDQLQNVTLKLNELKLNSENLLPLFRAFLSQKESCDNKWHSIYLDSNGIDQEDILTLIPLFKRFSNLNTLSFSHNFNPDDENNKNIGNALVKLLSIPSLKNLYLAGDKDHQLGSELNLFLQSKNNNLEKIDISGNKIRDSGFAEAIKLIKRSQFLKSISLNNNGMKVENSLNDLLAALKQSKKSPTVKFPLFNNTKNDNDESSSDSSIGDQKQVEISEFFMKQRRKEGLTKELPFEYDDSYADKFVNELSVEFEKNFEGQKRFTHSCVCMKIHLPLPFQRTTDTTTGMRKEVNIGKLNVYHTDSMSYVVVEECPAGVKKDETTEESKKDKSKDKDMEKKDKDDNKKKKNSDDEDENEKKKEKKTKKKKYSDDDDDDDDEKKKDKKIKKKKNKKSSDDYDDSESESSKNKAKPKKRKNEYSDTDDEYDDYNRKRKKTLDQKKTKKIYKISSDESESDQIDTRNIKYKLHTAVPANSKRKVAVKGTKRPQRRQIQSEFDYEPDSEYEYDQENRNRRNRNHIIEQNRLKRKNQRKMQNDDYEDDEIDDRYDRPNRYGRSKRYDEDDEIPGRKTKKRNINNYDDSESEPEDYRRRITDINDYDDDDNEEDRYYLSNKRRQPPPNFNDKNVRNNGRLKDQPVKRRVKESNPKLDGTFLDPYYKKKRVPISQI</sequence>
<feature type="compositionally biased region" description="Basic and acidic residues" evidence="1">
    <location>
        <begin position="764"/>
        <end position="792"/>
    </location>
</feature>
<dbReference type="PANTHER" id="PTHR24112:SF66">
    <property type="entry name" value="LEUCINE-RICH REPEAT, ISOFORM F"/>
    <property type="match status" value="1"/>
</dbReference>
<proteinExistence type="predicted"/>
<dbReference type="InterPro" id="IPR032675">
    <property type="entry name" value="LRR_dom_sf"/>
</dbReference>
<evidence type="ECO:0000313" key="2">
    <source>
        <dbReference type="EMBL" id="KAK8884845.1"/>
    </source>
</evidence>
<feature type="compositionally biased region" description="Acidic residues" evidence="1">
    <location>
        <begin position="983"/>
        <end position="992"/>
    </location>
</feature>
<dbReference type="Proteomes" id="UP001470230">
    <property type="component" value="Unassembled WGS sequence"/>
</dbReference>
<dbReference type="PANTHER" id="PTHR24112">
    <property type="entry name" value="LEUCINE-RICH REPEAT, ISOFORM F-RELATED"/>
    <property type="match status" value="1"/>
</dbReference>
<feature type="compositionally biased region" description="Basic residues" evidence="1">
    <location>
        <begin position="922"/>
        <end position="936"/>
    </location>
</feature>
<evidence type="ECO:0000313" key="3">
    <source>
        <dbReference type="Proteomes" id="UP001470230"/>
    </source>
</evidence>
<dbReference type="InterPro" id="IPR051279">
    <property type="entry name" value="PP1-Reg/Actin-Interact_Protein"/>
</dbReference>
<dbReference type="Gene3D" id="3.80.10.10">
    <property type="entry name" value="Ribonuclease Inhibitor"/>
    <property type="match status" value="1"/>
</dbReference>
<feature type="compositionally biased region" description="Basic residues" evidence="1">
    <location>
        <begin position="878"/>
        <end position="893"/>
    </location>
</feature>
<feature type="compositionally biased region" description="Acidic residues" evidence="1">
    <location>
        <begin position="1043"/>
        <end position="1052"/>
    </location>
</feature>
<dbReference type="SMART" id="SM00368">
    <property type="entry name" value="LRR_RI"/>
    <property type="match status" value="4"/>
</dbReference>
<dbReference type="SUPFAM" id="SSF52047">
    <property type="entry name" value="RNI-like"/>
    <property type="match status" value="1"/>
</dbReference>
<protein>
    <submittedName>
        <fullName evidence="2">Barbed-end actin filament uncapping</fullName>
    </submittedName>
</protein>
<name>A0ABR2K162_9EUKA</name>
<organism evidence="2 3">
    <name type="scientific">Tritrichomonas musculus</name>
    <dbReference type="NCBI Taxonomy" id="1915356"/>
    <lineage>
        <taxon>Eukaryota</taxon>
        <taxon>Metamonada</taxon>
        <taxon>Parabasalia</taxon>
        <taxon>Tritrichomonadida</taxon>
        <taxon>Tritrichomonadidae</taxon>
        <taxon>Tritrichomonas</taxon>
    </lineage>
</organism>
<feature type="compositionally biased region" description="Acidic residues" evidence="1">
    <location>
        <begin position="943"/>
        <end position="954"/>
    </location>
</feature>
<feature type="compositionally biased region" description="Basic residues" evidence="1">
    <location>
        <begin position="829"/>
        <end position="839"/>
    </location>
</feature>
<accession>A0ABR2K162</accession>
<keyword evidence="3" id="KW-1185">Reference proteome</keyword>
<reference evidence="2 3" key="1">
    <citation type="submission" date="2024-04" db="EMBL/GenBank/DDBJ databases">
        <title>Tritrichomonas musculus Genome.</title>
        <authorList>
            <person name="Alves-Ferreira E."/>
            <person name="Grigg M."/>
            <person name="Lorenzi H."/>
            <person name="Galac M."/>
        </authorList>
    </citation>
    <scope>NUCLEOTIDE SEQUENCE [LARGE SCALE GENOMIC DNA]</scope>
    <source>
        <strain evidence="2 3">EAF2021</strain>
    </source>
</reference>
<evidence type="ECO:0000256" key="1">
    <source>
        <dbReference type="SAM" id="MobiDB-lite"/>
    </source>
</evidence>
<feature type="compositionally biased region" description="Basic and acidic residues" evidence="1">
    <location>
        <begin position="1078"/>
        <end position="1093"/>
    </location>
</feature>
<comment type="caution">
    <text evidence="2">The sequence shown here is derived from an EMBL/GenBank/DDBJ whole genome shotgun (WGS) entry which is preliminary data.</text>
</comment>
<gene>
    <name evidence="2" type="ORF">M9Y10_043966</name>
</gene>